<dbReference type="RefSeq" id="WP_386818155.1">
    <property type="nucleotide sequence ID" value="NZ_JBHUIT010000002.1"/>
</dbReference>
<evidence type="ECO:0000313" key="3">
    <source>
        <dbReference type="Proteomes" id="UP001597375"/>
    </source>
</evidence>
<keyword evidence="1" id="KW-0175">Coiled coil</keyword>
<comment type="caution">
    <text evidence="2">The sequence shown here is derived from an EMBL/GenBank/DDBJ whole genome shotgun (WGS) entry which is preliminary data.</text>
</comment>
<name>A0ABW5D358_9BACT</name>
<evidence type="ECO:0000313" key="2">
    <source>
        <dbReference type="EMBL" id="MFD2255497.1"/>
    </source>
</evidence>
<dbReference type="Proteomes" id="UP001597375">
    <property type="component" value="Unassembled WGS sequence"/>
</dbReference>
<reference evidence="3" key="1">
    <citation type="journal article" date="2019" name="Int. J. Syst. Evol. Microbiol.">
        <title>The Global Catalogue of Microorganisms (GCM) 10K type strain sequencing project: providing services to taxonomists for standard genome sequencing and annotation.</title>
        <authorList>
            <consortium name="The Broad Institute Genomics Platform"/>
            <consortium name="The Broad Institute Genome Sequencing Center for Infectious Disease"/>
            <person name="Wu L."/>
            <person name="Ma J."/>
        </authorList>
    </citation>
    <scope>NUCLEOTIDE SEQUENCE [LARGE SCALE GENOMIC DNA]</scope>
    <source>
        <strain evidence="3">CGMCC 4.7106</strain>
    </source>
</reference>
<feature type="coiled-coil region" evidence="1">
    <location>
        <begin position="11"/>
        <end position="57"/>
    </location>
</feature>
<dbReference type="SUPFAM" id="SSF46966">
    <property type="entry name" value="Spectrin repeat"/>
    <property type="match status" value="1"/>
</dbReference>
<keyword evidence="3" id="KW-1185">Reference proteome</keyword>
<accession>A0ABW5D358</accession>
<protein>
    <submittedName>
        <fullName evidence="2">Uncharacterized protein</fullName>
    </submittedName>
</protein>
<organism evidence="2 3">
    <name type="scientific">Luteolibacter algae</name>
    <dbReference type="NCBI Taxonomy" id="454151"/>
    <lineage>
        <taxon>Bacteria</taxon>
        <taxon>Pseudomonadati</taxon>
        <taxon>Verrucomicrobiota</taxon>
        <taxon>Verrucomicrobiia</taxon>
        <taxon>Verrucomicrobiales</taxon>
        <taxon>Verrucomicrobiaceae</taxon>
        <taxon>Luteolibacter</taxon>
    </lineage>
</organism>
<evidence type="ECO:0000256" key="1">
    <source>
        <dbReference type="SAM" id="Coils"/>
    </source>
</evidence>
<sequence length="72" mass="8755">MKIHKMNTLRRENLEAELGRVREDVSRLEKELQKVLEQEQHEEVENLEEYFDAVENRFKGLREFWKSIVSGH</sequence>
<dbReference type="EMBL" id="JBHUIT010000002">
    <property type="protein sequence ID" value="MFD2255497.1"/>
    <property type="molecule type" value="Genomic_DNA"/>
</dbReference>
<gene>
    <name evidence="2" type="ORF">ACFSSA_02310</name>
</gene>
<proteinExistence type="predicted"/>